<comment type="function">
    <text evidence="1 9 10">DNA-dependent RNA polymerase catalyzes the transcription of DNA into RNA using the four ribonucleoside triphosphates as substrates.</text>
</comment>
<dbReference type="Pfam" id="PF04998">
    <property type="entry name" value="RNA_pol_Rpb1_5"/>
    <property type="match status" value="1"/>
</dbReference>
<dbReference type="InterPro" id="IPR007080">
    <property type="entry name" value="RNA_pol_Rpb1_1"/>
</dbReference>
<evidence type="ECO:0000256" key="2">
    <source>
        <dbReference type="ARBA" id="ARBA00006460"/>
    </source>
</evidence>
<comment type="subunit">
    <text evidence="9">The RNAP catalytic core consists of 2 alpha, 1 beta, 1 beta' and 1 omega subunit. When a sigma factor is associated with the core the holoenzyme is formed, which can initiate transcription.</text>
</comment>
<evidence type="ECO:0000256" key="10">
    <source>
        <dbReference type="RuleBase" id="RU004279"/>
    </source>
</evidence>
<dbReference type="GO" id="GO:0008270">
    <property type="term" value="F:zinc ion binding"/>
    <property type="evidence" value="ECO:0007669"/>
    <property type="project" value="UniProtKB-UniRule"/>
</dbReference>
<dbReference type="SUPFAM" id="SSF64484">
    <property type="entry name" value="beta and beta-prime subunits of DNA dependent RNA-polymerase"/>
    <property type="match status" value="1"/>
</dbReference>
<evidence type="ECO:0000313" key="14">
    <source>
        <dbReference type="Proteomes" id="UP000186341"/>
    </source>
</evidence>
<evidence type="ECO:0000256" key="11">
    <source>
        <dbReference type="SAM" id="Coils"/>
    </source>
</evidence>
<dbReference type="InterPro" id="IPR038120">
    <property type="entry name" value="Rpb1_funnel_sf"/>
</dbReference>
<dbReference type="Proteomes" id="UP000186341">
    <property type="component" value="Unassembled WGS sequence"/>
</dbReference>
<dbReference type="EMBL" id="MPJW01000260">
    <property type="protein sequence ID" value="OLU36739.1"/>
    <property type="molecule type" value="Genomic_DNA"/>
</dbReference>
<feature type="coiled-coil region" evidence="11">
    <location>
        <begin position="501"/>
        <end position="528"/>
    </location>
</feature>
<dbReference type="PANTHER" id="PTHR19376">
    <property type="entry name" value="DNA-DIRECTED RNA POLYMERASE"/>
    <property type="match status" value="1"/>
</dbReference>
<dbReference type="OrthoDB" id="9815296at2"/>
<dbReference type="PANTHER" id="PTHR19376:SF54">
    <property type="entry name" value="DNA-DIRECTED RNA POLYMERASE SUBUNIT BETA"/>
    <property type="match status" value="1"/>
</dbReference>
<evidence type="ECO:0000256" key="1">
    <source>
        <dbReference type="ARBA" id="ARBA00004026"/>
    </source>
</evidence>
<dbReference type="NCBIfam" id="TIGR02386">
    <property type="entry name" value="rpoC_TIGR"/>
    <property type="match status" value="1"/>
</dbReference>
<feature type="binding site" evidence="9">
    <location>
        <position position="453"/>
    </location>
    <ligand>
        <name>Mg(2+)</name>
        <dbReference type="ChEBI" id="CHEBI:18420"/>
    </ligand>
</feature>
<dbReference type="Pfam" id="PF00623">
    <property type="entry name" value="RNA_pol_Rpb1_2"/>
    <property type="match status" value="1"/>
</dbReference>
<dbReference type="InterPro" id="IPR044893">
    <property type="entry name" value="RNA_pol_Rpb1_clamp_domain"/>
</dbReference>
<dbReference type="InterPro" id="IPR007081">
    <property type="entry name" value="RNA_pol_Rpb1_5"/>
</dbReference>
<dbReference type="Gene3D" id="2.40.50.100">
    <property type="match status" value="1"/>
</dbReference>
<keyword evidence="7 9" id="KW-0804">Transcription</keyword>
<dbReference type="CDD" id="cd01609">
    <property type="entry name" value="RNAP_beta'_N"/>
    <property type="match status" value="1"/>
</dbReference>
<comment type="caution">
    <text evidence="13">The sequence shown here is derived from an EMBL/GenBank/DDBJ whole genome shotgun (WGS) entry which is preliminary data.</text>
</comment>
<feature type="binding site" evidence="9">
    <location>
        <position position="61"/>
    </location>
    <ligand>
        <name>Zn(2+)</name>
        <dbReference type="ChEBI" id="CHEBI:29105"/>
        <label>1</label>
    </ligand>
</feature>
<keyword evidence="3 9" id="KW-0240">DNA-directed RNA polymerase</keyword>
<keyword evidence="5 9" id="KW-0548">Nucleotidyltransferase</keyword>
<evidence type="ECO:0000256" key="8">
    <source>
        <dbReference type="ARBA" id="ARBA00048552"/>
    </source>
</evidence>
<dbReference type="GeneID" id="82203831"/>
<dbReference type="InterPro" id="IPR012754">
    <property type="entry name" value="DNA-dir_RpoC_beta_prime_bact"/>
</dbReference>
<dbReference type="Pfam" id="PF04997">
    <property type="entry name" value="RNA_pol_Rpb1_1"/>
    <property type="match status" value="1"/>
</dbReference>
<keyword evidence="14" id="KW-1185">Reference proteome</keyword>
<dbReference type="RefSeq" id="WP_075820973.1">
    <property type="nucleotide sequence ID" value="NZ_CAOUMU010000011.1"/>
</dbReference>
<evidence type="ECO:0000256" key="3">
    <source>
        <dbReference type="ARBA" id="ARBA00022478"/>
    </source>
</evidence>
<name>A0A1U7ND19_9FIRM</name>
<dbReference type="Gene3D" id="1.10.132.30">
    <property type="match status" value="1"/>
</dbReference>
<dbReference type="CDD" id="cd02655">
    <property type="entry name" value="RNAP_beta'_C"/>
    <property type="match status" value="1"/>
</dbReference>
<sequence length="1304" mass="145258">MSVNNFASIQVSLASPETILKWSHGEVTKPETINYRSQKAEKDGLFCERIFGPTKDWECACGKYKKVRFKGVVCDRCGVEITKSSVRRERMGHISLAAPVAHIWYLRGIPSRMALLLDITPKQLEEVVYFVSYIVTDPMDTDLQYKQVLSEKEFREAQATYGPGAFKAQTGAEAVLKLLQDIDLEKEYDDVQKALEKATGEKRKKLIKRLDTINSFRHSDNKPEWMILTNIPVIPPDLRPMLQLDGGRFATSDLNDLYRRVITRNNRLRKLLDLGTPNIIVQNEKRMLQEAVDALIDNGRRSKPITGAGGRALKSLSHSLKGKQGRFRQNLLGKRVDFSGRSVIAVGPDLKMYQCGIPREMAINLFKPFVINEIVNQHLVSNPKNAEKMIERRDPRIWDIVEKVIDGYPVLLNRAPTLHRLGIQAFLPKLVEGRAMRLHPLVCTAFNADFDGDQMAIHVPLGEEARAEALVMMLGSHNILGPKDGKPIVTPGQDMVMGNFYLTMEETKQELLEEAERYRKVGEEKEAAAWERYANAEGTVYADVDEVMLAYNTNQVHLHSRIALPVSGLKKSSFKEEHENDYLITTPGKIIFNSMFPEDFPFINEVSAANFEATPDKYFAAPGEDIKEKIAGLEITEAVKKKDLGKVIAEVFKRYPVDDTAEILDQIKSLGFKYSTVAGITVALSDIEVAPNKEEHVAYGREKADQLKRLQQKGMLTMEEWERHLNKLWADVKDDIVEELMSNLPRKNPINMMATSGARGNTSNFTQLAGMRGLMARPAKGKSRAGEYVPSIIEVPIYSCFREGLNVSEFFISTHGVRKGLTDTALKTAESGYLTRRLVDVAQDVIIKEDDCGTDKGFLVEDLVDRKTDTIIEPLYDRLVGRYSKEDVYDPKTNELIIESDKYITEDLAHKIVDAGITQMLIRSPFTCKSTNGICRMCYGKNMATGRDVEVGEAVGTMAAQSIGEPGTQLTMRTFHTGGVAGGDGGDITQGLPRVEELFEARHPKGVAVIAQISGQITSIERIDGTLRQEIIVTNDTESVSHKINANQTLRPWVTVGAEIEAGQPMTEGPLDPKELLAVAGVNEVQNYILKEVKKVYQSQGIEISDKHLEVMIRQMMKKVIVTDPGDTDLNVGVQLSLNNITKINKDALLSGKTPATFKPVLLGISKSSVETDSFLSAASFQETTKVLTDATIKGKVDHLIGLKENVIIGKLIPAGTGCKGDRPQNLLVAEKAAQLRAKRLARVEEAKSEDEEFDKIVQNSMPVVEEAPELPEPADDFSLMENDNILNDPQGFAEALSHMDDLK</sequence>
<feature type="binding site" evidence="9">
    <location>
        <position position="938"/>
    </location>
    <ligand>
        <name>Zn(2+)</name>
        <dbReference type="ChEBI" id="CHEBI:29105"/>
        <label>2</label>
    </ligand>
</feature>
<dbReference type="GO" id="GO:0000287">
    <property type="term" value="F:magnesium ion binding"/>
    <property type="evidence" value="ECO:0007669"/>
    <property type="project" value="UniProtKB-UniRule"/>
</dbReference>
<keyword evidence="6 9" id="KW-0479">Metal-binding</keyword>
<dbReference type="Gene3D" id="1.10.150.390">
    <property type="match status" value="1"/>
</dbReference>
<dbReference type="Gene3D" id="4.10.860.120">
    <property type="entry name" value="RNA polymerase II, clamp domain"/>
    <property type="match status" value="1"/>
</dbReference>
<keyword evidence="4 9" id="KW-0808">Transferase</keyword>
<reference evidence="13 14" key="1">
    <citation type="submission" date="2016-11" db="EMBL/GenBank/DDBJ databases">
        <title>Description of two novel members of the family Erysipelotrichaceae: Ileibacterium lipovorans gen. nov., sp. nov. and Dubosiella newyorkensis, gen. nov., sp. nov.</title>
        <authorList>
            <person name="Cox L.M."/>
            <person name="Sohn J."/>
            <person name="Tyrrell K.L."/>
            <person name="Citron D.M."/>
            <person name="Lawson P.A."/>
            <person name="Patel N.B."/>
            <person name="Iizumi T."/>
            <person name="Perez-Perez G.I."/>
            <person name="Goldstein E.J."/>
            <person name="Blaser M.J."/>
        </authorList>
    </citation>
    <scope>NUCLEOTIDE SEQUENCE [LARGE SCALE GENOMIC DNA]</scope>
    <source>
        <strain evidence="13 14">NYU-BL-A3</strain>
    </source>
</reference>
<evidence type="ECO:0000256" key="6">
    <source>
        <dbReference type="ARBA" id="ARBA00022723"/>
    </source>
</evidence>
<evidence type="ECO:0000313" key="13">
    <source>
        <dbReference type="EMBL" id="OLU36739.1"/>
    </source>
</evidence>
<dbReference type="Gene3D" id="2.40.40.20">
    <property type="match status" value="1"/>
</dbReference>
<feature type="domain" description="RNA polymerase N-terminal" evidence="12">
    <location>
        <begin position="224"/>
        <end position="503"/>
    </location>
</feature>
<organism evidence="13 14">
    <name type="scientific">Ileibacterium valens</name>
    <dbReference type="NCBI Taxonomy" id="1862668"/>
    <lineage>
        <taxon>Bacteria</taxon>
        <taxon>Bacillati</taxon>
        <taxon>Bacillota</taxon>
        <taxon>Erysipelotrichia</taxon>
        <taxon>Erysipelotrichales</taxon>
        <taxon>Erysipelotrichaceae</taxon>
        <taxon>Ileibacterium</taxon>
    </lineage>
</organism>
<evidence type="ECO:0000256" key="4">
    <source>
        <dbReference type="ARBA" id="ARBA00022679"/>
    </source>
</evidence>
<comment type="catalytic activity">
    <reaction evidence="8 9 10">
        <text>RNA(n) + a ribonucleoside 5'-triphosphate = RNA(n+1) + diphosphate</text>
        <dbReference type="Rhea" id="RHEA:21248"/>
        <dbReference type="Rhea" id="RHEA-COMP:14527"/>
        <dbReference type="Rhea" id="RHEA-COMP:17342"/>
        <dbReference type="ChEBI" id="CHEBI:33019"/>
        <dbReference type="ChEBI" id="CHEBI:61557"/>
        <dbReference type="ChEBI" id="CHEBI:140395"/>
        <dbReference type="EC" id="2.7.7.6"/>
    </reaction>
</comment>
<feature type="binding site" evidence="9">
    <location>
        <position position="59"/>
    </location>
    <ligand>
        <name>Zn(2+)</name>
        <dbReference type="ChEBI" id="CHEBI:29105"/>
        <label>1</label>
    </ligand>
</feature>
<evidence type="ECO:0000256" key="7">
    <source>
        <dbReference type="ARBA" id="ARBA00023163"/>
    </source>
</evidence>
<dbReference type="InterPro" id="IPR042102">
    <property type="entry name" value="RNA_pol_Rpb1_3_sf"/>
</dbReference>
<feature type="binding site" evidence="9">
    <location>
        <position position="928"/>
    </location>
    <ligand>
        <name>Zn(2+)</name>
        <dbReference type="ChEBI" id="CHEBI:29105"/>
        <label>2</label>
    </ligand>
</feature>
<dbReference type="HAMAP" id="MF_01322">
    <property type="entry name" value="RNApol_bact_RpoC"/>
    <property type="match status" value="1"/>
</dbReference>
<keyword evidence="9" id="KW-0862">Zinc</keyword>
<dbReference type="Gene3D" id="1.10.1790.20">
    <property type="match status" value="1"/>
</dbReference>
<keyword evidence="9" id="KW-0460">Magnesium</keyword>
<proteinExistence type="inferred from homology"/>
<dbReference type="InterPro" id="IPR006592">
    <property type="entry name" value="RNA_pol_N"/>
</dbReference>
<dbReference type="GO" id="GO:0006351">
    <property type="term" value="P:DNA-templated transcription"/>
    <property type="evidence" value="ECO:0007669"/>
    <property type="project" value="UniProtKB-UniRule"/>
</dbReference>
<accession>A0A1U7ND19</accession>
<dbReference type="InterPro" id="IPR045867">
    <property type="entry name" value="DNA-dir_RpoC_beta_prime"/>
</dbReference>
<dbReference type="SMART" id="SM00663">
    <property type="entry name" value="RPOLA_N"/>
    <property type="match status" value="1"/>
</dbReference>
<dbReference type="EC" id="2.7.7.6" evidence="9"/>
<comment type="cofactor">
    <cofactor evidence="9">
        <name>Mg(2+)</name>
        <dbReference type="ChEBI" id="CHEBI:18420"/>
    </cofactor>
    <text evidence="9">Binds 1 Mg(2+) ion per subunit.</text>
</comment>
<evidence type="ECO:0000256" key="9">
    <source>
        <dbReference type="HAMAP-Rule" id="MF_01322"/>
    </source>
</evidence>
<dbReference type="Pfam" id="PF04983">
    <property type="entry name" value="RNA_pol_Rpb1_3"/>
    <property type="match status" value="1"/>
</dbReference>
<evidence type="ECO:0000256" key="5">
    <source>
        <dbReference type="ARBA" id="ARBA00022695"/>
    </source>
</evidence>
<feature type="binding site" evidence="9">
    <location>
        <position position="935"/>
    </location>
    <ligand>
        <name>Zn(2+)</name>
        <dbReference type="ChEBI" id="CHEBI:29105"/>
        <label>2</label>
    </ligand>
</feature>
<feature type="binding site" evidence="9">
    <location>
        <position position="852"/>
    </location>
    <ligand>
        <name>Zn(2+)</name>
        <dbReference type="ChEBI" id="CHEBI:29105"/>
        <label>2</label>
    </ligand>
</feature>
<keyword evidence="11" id="KW-0175">Coiled coil</keyword>
<dbReference type="Gene3D" id="1.10.40.90">
    <property type="match status" value="1"/>
</dbReference>
<dbReference type="Pfam" id="PF05000">
    <property type="entry name" value="RNA_pol_Rpb1_4"/>
    <property type="match status" value="1"/>
</dbReference>
<feature type="binding site" evidence="9">
    <location>
        <position position="451"/>
    </location>
    <ligand>
        <name>Mg(2+)</name>
        <dbReference type="ChEBI" id="CHEBI:18420"/>
    </ligand>
</feature>
<comment type="similarity">
    <text evidence="2 9 10">Belongs to the RNA polymerase beta' chain family.</text>
</comment>
<dbReference type="GO" id="GO:0003899">
    <property type="term" value="F:DNA-directed RNA polymerase activity"/>
    <property type="evidence" value="ECO:0007669"/>
    <property type="project" value="UniProtKB-UniRule"/>
</dbReference>
<dbReference type="GO" id="GO:0003677">
    <property type="term" value="F:DNA binding"/>
    <property type="evidence" value="ECO:0007669"/>
    <property type="project" value="UniProtKB-UniRule"/>
</dbReference>
<dbReference type="InterPro" id="IPR007066">
    <property type="entry name" value="RNA_pol_Rpb1_3"/>
</dbReference>
<dbReference type="InterPro" id="IPR007083">
    <property type="entry name" value="RNA_pol_Rpb1_4"/>
</dbReference>
<feature type="binding site" evidence="9">
    <location>
        <position position="77"/>
    </location>
    <ligand>
        <name>Zn(2+)</name>
        <dbReference type="ChEBI" id="CHEBI:29105"/>
        <label>1</label>
    </ligand>
</feature>
<dbReference type="GO" id="GO:0000428">
    <property type="term" value="C:DNA-directed RNA polymerase complex"/>
    <property type="evidence" value="ECO:0007669"/>
    <property type="project" value="UniProtKB-KW"/>
</dbReference>
<comment type="cofactor">
    <cofactor evidence="9">
        <name>Zn(2+)</name>
        <dbReference type="ChEBI" id="CHEBI:29105"/>
    </cofactor>
    <text evidence="9">Binds 2 Zn(2+) ions per subunit.</text>
</comment>
<protein>
    <recommendedName>
        <fullName evidence="9">DNA-directed RNA polymerase subunit beta'</fullName>
        <shortName evidence="9">RNAP subunit beta'</shortName>
        <ecNumber evidence="9">2.7.7.6</ecNumber>
    </recommendedName>
    <alternativeName>
        <fullName evidence="9">RNA polymerase subunit beta'</fullName>
    </alternativeName>
    <alternativeName>
        <fullName evidence="9">Transcriptase subunit beta'</fullName>
    </alternativeName>
</protein>
<feature type="binding site" evidence="9">
    <location>
        <position position="74"/>
    </location>
    <ligand>
        <name>Zn(2+)</name>
        <dbReference type="ChEBI" id="CHEBI:29105"/>
        <label>1</label>
    </ligand>
</feature>
<evidence type="ECO:0000259" key="12">
    <source>
        <dbReference type="SMART" id="SM00663"/>
    </source>
</evidence>
<feature type="binding site" evidence="9">
    <location>
        <position position="449"/>
    </location>
    <ligand>
        <name>Mg(2+)</name>
        <dbReference type="ChEBI" id="CHEBI:18420"/>
    </ligand>
</feature>
<dbReference type="InterPro" id="IPR000722">
    <property type="entry name" value="RNA_pol_asu"/>
</dbReference>
<gene>
    <name evidence="9" type="primary">rpoC</name>
    <name evidence="13" type="ORF">BO222_11880</name>
</gene>
<dbReference type="Gene3D" id="1.10.274.100">
    <property type="entry name" value="RNA polymerase Rpb1, domain 3"/>
    <property type="match status" value="1"/>
</dbReference>